<dbReference type="Pfam" id="PF00440">
    <property type="entry name" value="TetR_N"/>
    <property type="match status" value="1"/>
</dbReference>
<evidence type="ECO:0000256" key="2">
    <source>
        <dbReference type="PROSITE-ProRule" id="PRU00335"/>
    </source>
</evidence>
<proteinExistence type="predicted"/>
<evidence type="ECO:0000313" key="5">
    <source>
        <dbReference type="Proteomes" id="UP001595952"/>
    </source>
</evidence>
<dbReference type="RefSeq" id="WP_380061319.1">
    <property type="nucleotide sequence ID" value="NZ_JBHSEI010000005.1"/>
</dbReference>
<evidence type="ECO:0000313" key="4">
    <source>
        <dbReference type="EMBL" id="MFC4638313.1"/>
    </source>
</evidence>
<keyword evidence="5" id="KW-1185">Reference proteome</keyword>
<dbReference type="Gene3D" id="1.10.357.10">
    <property type="entry name" value="Tetracycline Repressor, domain 2"/>
    <property type="match status" value="1"/>
</dbReference>
<dbReference type="SUPFAM" id="SSF46689">
    <property type="entry name" value="Homeodomain-like"/>
    <property type="match status" value="1"/>
</dbReference>
<gene>
    <name evidence="4" type="ORF">ACFO0D_08145</name>
</gene>
<dbReference type="Proteomes" id="UP001595952">
    <property type="component" value="Unassembled WGS sequence"/>
</dbReference>
<name>A0ABV9I8R2_9DEIO</name>
<comment type="caution">
    <text evidence="4">The sequence shown here is derived from an EMBL/GenBank/DDBJ whole genome shotgun (WGS) entry which is preliminary data.</text>
</comment>
<dbReference type="EMBL" id="JBHSEI010000005">
    <property type="protein sequence ID" value="MFC4638313.1"/>
    <property type="molecule type" value="Genomic_DNA"/>
</dbReference>
<dbReference type="PROSITE" id="PS50977">
    <property type="entry name" value="HTH_TETR_2"/>
    <property type="match status" value="1"/>
</dbReference>
<dbReference type="PANTHER" id="PTHR30055">
    <property type="entry name" value="HTH-TYPE TRANSCRIPTIONAL REGULATOR RUTR"/>
    <property type="match status" value="1"/>
</dbReference>
<dbReference type="InterPro" id="IPR001647">
    <property type="entry name" value="HTH_TetR"/>
</dbReference>
<dbReference type="InterPro" id="IPR050109">
    <property type="entry name" value="HTH-type_TetR-like_transc_reg"/>
</dbReference>
<organism evidence="4 5">
    <name type="scientific">Deinococcus hohokamensis</name>
    <dbReference type="NCBI Taxonomy" id="309883"/>
    <lineage>
        <taxon>Bacteria</taxon>
        <taxon>Thermotogati</taxon>
        <taxon>Deinococcota</taxon>
        <taxon>Deinococci</taxon>
        <taxon>Deinococcales</taxon>
        <taxon>Deinococcaceae</taxon>
        <taxon>Deinococcus</taxon>
    </lineage>
</organism>
<reference evidence="5" key="1">
    <citation type="journal article" date="2019" name="Int. J. Syst. Evol. Microbiol.">
        <title>The Global Catalogue of Microorganisms (GCM) 10K type strain sequencing project: providing services to taxonomists for standard genome sequencing and annotation.</title>
        <authorList>
            <consortium name="The Broad Institute Genomics Platform"/>
            <consortium name="The Broad Institute Genome Sequencing Center for Infectious Disease"/>
            <person name="Wu L."/>
            <person name="Ma J."/>
        </authorList>
    </citation>
    <scope>NUCLEOTIDE SEQUENCE [LARGE SCALE GENOMIC DNA]</scope>
    <source>
        <strain evidence="5">CCUG 55995</strain>
    </source>
</reference>
<feature type="DNA-binding region" description="H-T-H motif" evidence="2">
    <location>
        <begin position="36"/>
        <end position="55"/>
    </location>
</feature>
<dbReference type="InterPro" id="IPR009057">
    <property type="entry name" value="Homeodomain-like_sf"/>
</dbReference>
<evidence type="ECO:0000259" key="3">
    <source>
        <dbReference type="PROSITE" id="PS50977"/>
    </source>
</evidence>
<protein>
    <submittedName>
        <fullName evidence="4">TetR/AcrR family transcriptional regulator</fullName>
    </submittedName>
</protein>
<evidence type="ECO:0000256" key="1">
    <source>
        <dbReference type="ARBA" id="ARBA00023125"/>
    </source>
</evidence>
<sequence>MPRAEPRKRLPSADRRRQILDMAAQLFVARGFEAVTMGDIAAALETSRPTIYTYFTSTESLLDALLDERLQTLLERVDPLLAALNPSLHDQAPTHALEAIFRLLLSERETMALLHSGGGPTVQTRRHGFLNALGQRITLNPELRVTANRTLLLIITTLLESLAYRAMISEPVELDRLATDVALFIRAGTQGVLNHHEGHDA</sequence>
<feature type="domain" description="HTH tetR-type" evidence="3">
    <location>
        <begin position="13"/>
        <end position="73"/>
    </location>
</feature>
<keyword evidence="1 2" id="KW-0238">DNA-binding</keyword>
<dbReference type="PANTHER" id="PTHR30055:SF184">
    <property type="entry name" value="HTH-TYPE TRANSCRIPTIONAL REGULATOR ETHR"/>
    <property type="match status" value="1"/>
</dbReference>
<dbReference type="PRINTS" id="PR00455">
    <property type="entry name" value="HTHTETR"/>
</dbReference>
<accession>A0ABV9I8R2</accession>